<dbReference type="OrthoDB" id="7172369at2"/>
<sequence>MRVSKWSFLLLALLLGGQAQGQRITDWGRQIEAVHSVAGAQTLLDSVYRINKDHRGSTELDSLQLDLRERCAGCGVTIPPTWQKADIDGDGKTDLLICTGDQNVVIFNREAAPPLVRQVPLSRSSRGLCRTVTLARRHGKPVLEGWEIDEVDNRDPEYGPPMYRHYVLTYQLGFLIDYVAQPRWWLPRAIELSSYNGYPGHNYRSYYRIKLKSGEVEARDGLLEDSTDDETVHYQLRAGQLDTLRQRLRYLRVSGLLRRYSNDGVFDASKQSMKFCY</sequence>
<dbReference type="RefSeq" id="WP_126694012.1">
    <property type="nucleotide sequence ID" value="NZ_RXOF01000008.1"/>
</dbReference>
<organism evidence="2 3">
    <name type="scientific">Hymenobacter gummosus</name>
    <dbReference type="NCBI Taxonomy" id="1776032"/>
    <lineage>
        <taxon>Bacteria</taxon>
        <taxon>Pseudomonadati</taxon>
        <taxon>Bacteroidota</taxon>
        <taxon>Cytophagia</taxon>
        <taxon>Cytophagales</taxon>
        <taxon>Hymenobacteraceae</taxon>
        <taxon>Hymenobacter</taxon>
    </lineage>
</organism>
<dbReference type="AlphaFoldDB" id="A0A431U1J8"/>
<reference evidence="2 3" key="1">
    <citation type="submission" date="2018-12" db="EMBL/GenBank/DDBJ databases">
        <title>Hymenobacter gummosus sp. nov., isolated from a spring.</title>
        <authorList>
            <person name="Nie L."/>
        </authorList>
    </citation>
    <scope>NUCLEOTIDE SEQUENCE [LARGE SCALE GENOMIC DNA]</scope>
    <source>
        <strain evidence="2 3">KCTC 52166</strain>
    </source>
</reference>
<keyword evidence="1" id="KW-0732">Signal</keyword>
<evidence type="ECO:0000313" key="3">
    <source>
        <dbReference type="Proteomes" id="UP000282184"/>
    </source>
</evidence>
<comment type="caution">
    <text evidence="2">The sequence shown here is derived from an EMBL/GenBank/DDBJ whole genome shotgun (WGS) entry which is preliminary data.</text>
</comment>
<proteinExistence type="predicted"/>
<feature type="chain" id="PRO_5019488798" description="VCBS repeat-containing protein" evidence="1">
    <location>
        <begin position="22"/>
        <end position="277"/>
    </location>
</feature>
<keyword evidence="3" id="KW-1185">Reference proteome</keyword>
<evidence type="ECO:0000313" key="2">
    <source>
        <dbReference type="EMBL" id="RTQ48936.1"/>
    </source>
</evidence>
<name>A0A431U1J8_9BACT</name>
<feature type="signal peptide" evidence="1">
    <location>
        <begin position="1"/>
        <end position="21"/>
    </location>
</feature>
<evidence type="ECO:0008006" key="4">
    <source>
        <dbReference type="Google" id="ProtNLM"/>
    </source>
</evidence>
<protein>
    <recommendedName>
        <fullName evidence="4">VCBS repeat-containing protein</fullName>
    </recommendedName>
</protein>
<dbReference type="EMBL" id="RXOF01000008">
    <property type="protein sequence ID" value="RTQ48936.1"/>
    <property type="molecule type" value="Genomic_DNA"/>
</dbReference>
<gene>
    <name evidence="2" type="ORF">EJV47_15190</name>
</gene>
<evidence type="ECO:0000256" key="1">
    <source>
        <dbReference type="SAM" id="SignalP"/>
    </source>
</evidence>
<accession>A0A431U1J8</accession>
<dbReference type="Proteomes" id="UP000282184">
    <property type="component" value="Unassembled WGS sequence"/>
</dbReference>